<dbReference type="FunFam" id="3.30.1180.20:FF:000001">
    <property type="entry name" value="Dihydroxyacetone kinase 1"/>
    <property type="match status" value="1"/>
</dbReference>
<comment type="function">
    <text evidence="1">Catalyzes both the phosphorylation of dihydroxyacetone and of glyceraldehyde.</text>
</comment>
<evidence type="ECO:0000256" key="11">
    <source>
        <dbReference type="PIRSR" id="PIRSR612734-1"/>
    </source>
</evidence>
<comment type="pathway">
    <text evidence="2">Polyol metabolism; glycerol fermentation; glycerone phosphate from glycerol (oxidative route): step 2/2.</text>
</comment>
<dbReference type="AlphaFoldDB" id="A0A9X0BV68"/>
<dbReference type="InterPro" id="IPR036117">
    <property type="entry name" value="DhaL_dom_sf"/>
</dbReference>
<proteinExistence type="inferred from homology"/>
<evidence type="ECO:0000313" key="15">
    <source>
        <dbReference type="EMBL" id="KAJ5485355.1"/>
    </source>
</evidence>
<accession>A0A9X0BV68</accession>
<dbReference type="NCBIfam" id="TIGR02361">
    <property type="entry name" value="dak_ATP"/>
    <property type="match status" value="1"/>
</dbReference>
<dbReference type="InterPro" id="IPR050861">
    <property type="entry name" value="Dihydroxyacetone_Kinase"/>
</dbReference>
<sequence length="600" mass="63942">MSPKHYFPSTSANSLVPRALRALVSANDHLTLDFTERVVSNAYHDESKVSIIGGGGSGHEPAWSGFIGDGLLSAAACGDIFASPSAKQVLRAIQMASSQEGVILFITNYTGDRLHFGLAAERAKAEGLVKNVAILPATDDVSIGRSKSTNMGRRGLPGHVFTMKIIGAAAAEGYSFDQCLALGRAINDQTVTIASALDHCHVPGREQQASVSDGVVVIGAGIHNEPGQVHVSPAPSVEELIERLLKLLCDETDSERAFVSFATGDEIGLLVNNYGGLSVLELHALADEIQIQLRSTWKIEPCRTLFGAFETSLNAPGFSISLCNLTAAARKANESVEKLKLLFDSPTTAVSWPNTTRPPASSISKRKDTFDISEAKNNDLKNASLFLRDPSLLEKAIWNSCQRAIAAEPNLTQWDMIMGDGDCGEAVEGLAQSILRRIDSGCCRSGDVFEAIHSILQDVDNMGGTLGAIFGVLLSAFLGSLKKIVTESESESETNSHSPEIYASALASAVSSLKYHTGAREGDRTVMDVLLPFEREFSQSENFVSAIKVAADKAEATRYLKAKFGRATYVGDSSSQEVPDPGAWALYEVLAGLADGLGFA</sequence>
<feature type="binding site" evidence="12">
    <location>
        <begin position="56"/>
        <end position="59"/>
    </location>
    <ligand>
        <name>substrate</name>
    </ligand>
</feature>
<dbReference type="EMBL" id="JAPWDQ010000005">
    <property type="protein sequence ID" value="KAJ5485355.1"/>
    <property type="molecule type" value="Genomic_DNA"/>
</dbReference>
<dbReference type="InterPro" id="IPR012734">
    <property type="entry name" value="DhaK_ATP"/>
</dbReference>
<dbReference type="SUPFAM" id="SSF101473">
    <property type="entry name" value="DhaL-like"/>
    <property type="match status" value="1"/>
</dbReference>
<dbReference type="GeneID" id="81625194"/>
<keyword evidence="6 15" id="KW-0418">Kinase</keyword>
<dbReference type="GO" id="GO:0004371">
    <property type="term" value="F:glycerone kinase activity"/>
    <property type="evidence" value="ECO:0007669"/>
    <property type="project" value="UniProtKB-EC"/>
</dbReference>
<evidence type="ECO:0000259" key="14">
    <source>
        <dbReference type="PROSITE" id="PS51481"/>
    </source>
</evidence>
<dbReference type="GO" id="GO:0050354">
    <property type="term" value="F:triokinase activity"/>
    <property type="evidence" value="ECO:0007669"/>
    <property type="project" value="UniProtKB-EC"/>
</dbReference>
<dbReference type="SUPFAM" id="SSF82549">
    <property type="entry name" value="DAK1/DegV-like"/>
    <property type="match status" value="1"/>
</dbReference>
<dbReference type="PANTHER" id="PTHR28629:SF1">
    <property type="entry name" value="YALI0F01606P"/>
    <property type="match status" value="1"/>
</dbReference>
<dbReference type="PROSITE" id="PS51480">
    <property type="entry name" value="DHAL"/>
    <property type="match status" value="1"/>
</dbReference>
<dbReference type="Pfam" id="PF02734">
    <property type="entry name" value="Dak2"/>
    <property type="match status" value="1"/>
</dbReference>
<evidence type="ECO:0000256" key="3">
    <source>
        <dbReference type="ARBA" id="ARBA00008757"/>
    </source>
</evidence>
<keyword evidence="8" id="KW-0067">ATP-binding</keyword>
<feature type="domain" description="DhaK" evidence="14">
    <location>
        <begin position="11"/>
        <end position="352"/>
    </location>
</feature>
<evidence type="ECO:0000256" key="2">
    <source>
        <dbReference type="ARBA" id="ARBA00004778"/>
    </source>
</evidence>
<dbReference type="GO" id="GO:0019563">
    <property type="term" value="P:glycerol catabolic process"/>
    <property type="evidence" value="ECO:0007669"/>
    <property type="project" value="TreeGrafter"/>
</dbReference>
<dbReference type="PANTHER" id="PTHR28629">
    <property type="entry name" value="TRIOKINASE/FMN CYCLASE"/>
    <property type="match status" value="1"/>
</dbReference>
<dbReference type="InterPro" id="IPR004006">
    <property type="entry name" value="DhaK_dom"/>
</dbReference>
<feature type="binding site" evidence="12">
    <location>
        <position position="112"/>
    </location>
    <ligand>
        <name>substrate</name>
    </ligand>
</feature>
<dbReference type="Proteomes" id="UP001148312">
    <property type="component" value="Unassembled WGS sequence"/>
</dbReference>
<name>A0A9X0BV68_9EURO</name>
<reference evidence="15" key="2">
    <citation type="journal article" date="2023" name="IMA Fungus">
        <title>Comparative genomic study of the Penicillium genus elucidates a diverse pangenome and 15 lateral gene transfer events.</title>
        <authorList>
            <person name="Petersen C."/>
            <person name="Sorensen T."/>
            <person name="Nielsen M.R."/>
            <person name="Sondergaard T.E."/>
            <person name="Sorensen J.L."/>
            <person name="Fitzpatrick D.A."/>
            <person name="Frisvad J.C."/>
            <person name="Nielsen K.L."/>
        </authorList>
    </citation>
    <scope>NUCLEOTIDE SEQUENCE</scope>
    <source>
        <strain evidence="15">IBT 30728</strain>
    </source>
</reference>
<feature type="domain" description="DhaL" evidence="13">
    <location>
        <begin position="391"/>
        <end position="595"/>
    </location>
</feature>
<evidence type="ECO:0000313" key="16">
    <source>
        <dbReference type="Proteomes" id="UP001148312"/>
    </source>
</evidence>
<comment type="similarity">
    <text evidence="3">Belongs to the dihydroxyacetone kinase (DAK) family.</text>
</comment>
<dbReference type="FunFam" id="3.40.50.10440:FF:000001">
    <property type="entry name" value="Dihydroxyacetone kinase, DhaK subunit"/>
    <property type="match status" value="1"/>
</dbReference>
<comment type="caution">
    <text evidence="15">The sequence shown here is derived from an EMBL/GenBank/DDBJ whole genome shotgun (WGS) entry which is preliminary data.</text>
</comment>
<comment type="catalytic activity">
    <reaction evidence="9">
        <text>D-glyceraldehyde + ATP = D-glyceraldehyde 3-phosphate + ADP + H(+)</text>
        <dbReference type="Rhea" id="RHEA:13941"/>
        <dbReference type="ChEBI" id="CHEBI:15378"/>
        <dbReference type="ChEBI" id="CHEBI:17378"/>
        <dbReference type="ChEBI" id="CHEBI:30616"/>
        <dbReference type="ChEBI" id="CHEBI:59776"/>
        <dbReference type="ChEBI" id="CHEBI:456216"/>
        <dbReference type="EC" id="2.7.1.28"/>
    </reaction>
</comment>
<feature type="active site" description="Tele-hemiaminal-histidine intermediate" evidence="11">
    <location>
        <position position="223"/>
    </location>
</feature>
<dbReference type="GO" id="GO:0005524">
    <property type="term" value="F:ATP binding"/>
    <property type="evidence" value="ECO:0007669"/>
    <property type="project" value="UniProtKB-KW"/>
</dbReference>
<dbReference type="PROSITE" id="PS51481">
    <property type="entry name" value="DHAK"/>
    <property type="match status" value="1"/>
</dbReference>
<reference evidence="15" key="1">
    <citation type="submission" date="2022-12" db="EMBL/GenBank/DDBJ databases">
        <authorList>
            <person name="Petersen C."/>
        </authorList>
    </citation>
    <scope>NUCLEOTIDE SEQUENCE</scope>
    <source>
        <strain evidence="15">IBT 30728</strain>
    </source>
</reference>
<evidence type="ECO:0000256" key="6">
    <source>
        <dbReference type="ARBA" id="ARBA00022777"/>
    </source>
</evidence>
<dbReference type="Gene3D" id="3.40.50.10440">
    <property type="entry name" value="Dihydroxyacetone kinase, domain 1"/>
    <property type="match status" value="1"/>
</dbReference>
<dbReference type="InterPro" id="IPR004007">
    <property type="entry name" value="DhaL_dom"/>
</dbReference>
<evidence type="ECO:0000256" key="12">
    <source>
        <dbReference type="PIRSR" id="PIRSR612734-2"/>
    </source>
</evidence>
<comment type="catalytic activity">
    <reaction evidence="10">
        <text>dihydroxyacetone + ATP = dihydroxyacetone phosphate + ADP + H(+)</text>
        <dbReference type="Rhea" id="RHEA:15773"/>
        <dbReference type="ChEBI" id="CHEBI:15378"/>
        <dbReference type="ChEBI" id="CHEBI:16016"/>
        <dbReference type="ChEBI" id="CHEBI:30616"/>
        <dbReference type="ChEBI" id="CHEBI:57642"/>
        <dbReference type="ChEBI" id="CHEBI:456216"/>
        <dbReference type="EC" id="2.7.1.29"/>
    </reaction>
</comment>
<keyword evidence="16" id="KW-1185">Reference proteome</keyword>
<evidence type="ECO:0000256" key="7">
    <source>
        <dbReference type="ARBA" id="ARBA00022798"/>
    </source>
</evidence>
<dbReference type="RefSeq" id="XP_056790139.1">
    <property type="nucleotide sequence ID" value="XM_056934945.1"/>
</dbReference>
<dbReference type="Gene3D" id="1.25.40.340">
    <property type="match status" value="1"/>
</dbReference>
<dbReference type="Pfam" id="PF02733">
    <property type="entry name" value="Dak1"/>
    <property type="match status" value="1"/>
</dbReference>
<evidence type="ECO:0000256" key="9">
    <source>
        <dbReference type="ARBA" id="ARBA00047974"/>
    </source>
</evidence>
<evidence type="ECO:0000256" key="10">
    <source>
        <dbReference type="ARBA" id="ARBA00048898"/>
    </source>
</evidence>
<evidence type="ECO:0000256" key="8">
    <source>
        <dbReference type="ARBA" id="ARBA00022840"/>
    </source>
</evidence>
<gene>
    <name evidence="15" type="ORF">N7539_005343</name>
</gene>
<evidence type="ECO:0000256" key="1">
    <source>
        <dbReference type="ARBA" id="ARBA00003264"/>
    </source>
</evidence>
<keyword evidence="5" id="KW-0547">Nucleotide-binding</keyword>
<evidence type="ECO:0000256" key="4">
    <source>
        <dbReference type="ARBA" id="ARBA00022679"/>
    </source>
</evidence>
<protein>
    <submittedName>
        <fullName evidence="15">Dihydroxyacetone kinase</fullName>
    </submittedName>
</protein>
<evidence type="ECO:0000259" key="13">
    <source>
        <dbReference type="PROSITE" id="PS51480"/>
    </source>
</evidence>
<keyword evidence="7" id="KW-0319">Glycerol metabolism</keyword>
<organism evidence="15 16">
    <name type="scientific">Penicillium diatomitis</name>
    <dbReference type="NCBI Taxonomy" id="2819901"/>
    <lineage>
        <taxon>Eukaryota</taxon>
        <taxon>Fungi</taxon>
        <taxon>Dikarya</taxon>
        <taxon>Ascomycota</taxon>
        <taxon>Pezizomycotina</taxon>
        <taxon>Eurotiomycetes</taxon>
        <taxon>Eurotiomycetidae</taxon>
        <taxon>Eurotiales</taxon>
        <taxon>Aspergillaceae</taxon>
        <taxon>Penicillium</taxon>
    </lineage>
</organism>
<dbReference type="GO" id="GO:0005829">
    <property type="term" value="C:cytosol"/>
    <property type="evidence" value="ECO:0007669"/>
    <property type="project" value="TreeGrafter"/>
</dbReference>
<dbReference type="SMART" id="SM01120">
    <property type="entry name" value="Dak2"/>
    <property type="match status" value="1"/>
</dbReference>
<evidence type="ECO:0000256" key="5">
    <source>
        <dbReference type="ARBA" id="ARBA00022741"/>
    </source>
</evidence>
<keyword evidence="4" id="KW-0808">Transferase</keyword>
<dbReference type="Gene3D" id="3.30.1180.20">
    <property type="entry name" value="Dihydroxyacetone kinase, domain 2"/>
    <property type="match status" value="1"/>
</dbReference>